<evidence type="ECO:0000256" key="6">
    <source>
        <dbReference type="ARBA" id="ARBA00023244"/>
    </source>
</evidence>
<protein>
    <recommendedName>
        <fullName evidence="4">coproporphyrinogen oxidase</fullName>
        <ecNumber evidence="4">1.3.3.3</ecNumber>
    </recommendedName>
</protein>
<keyword evidence="8" id="KW-1185">Reference proteome</keyword>
<sequence>MTSIRDQMEQLIYRKQQEIVDALEAIEVTESSTKFLMDKWQRDEASEGGGLSAVIQGGSVIEKGGALVSVVSSKLPPAAVQRMRADHKALDILAEQTGGEMVPLPFNVCGLSLIMHPKNPFAPTVHLNYRYFEIRDPETNAVKTWWFGGGADMTPHYLYPEDAELFHSELKKACDGIDPEFYPRFKKWCDEYFFIKHRKEGRGIGGIFFDDIGEESGKTPEQLLKFVEACFNAFLNAYPVILKRRYQTEFNDNQKRWQLLRRGRYVEFNLIYDRGTHFGLLTPNARIESILVSLPLHVSWEYMHEPEKGSHEAETLAVLKTPRAWV</sequence>
<organism evidence="7 8">
    <name type="scientific">Magnusiomyces paraingens</name>
    <dbReference type="NCBI Taxonomy" id="2606893"/>
    <lineage>
        <taxon>Eukaryota</taxon>
        <taxon>Fungi</taxon>
        <taxon>Dikarya</taxon>
        <taxon>Ascomycota</taxon>
        <taxon>Saccharomycotina</taxon>
        <taxon>Dipodascomycetes</taxon>
        <taxon>Dipodascales</taxon>
        <taxon>Dipodascaceae</taxon>
        <taxon>Magnusiomyces</taxon>
    </lineage>
</organism>
<dbReference type="GO" id="GO:0006782">
    <property type="term" value="P:protoporphyrinogen IX biosynthetic process"/>
    <property type="evidence" value="ECO:0007669"/>
    <property type="project" value="UniProtKB-UniPathway"/>
</dbReference>
<dbReference type="PROSITE" id="PS01021">
    <property type="entry name" value="COPROGEN_OXIDASE"/>
    <property type="match status" value="1"/>
</dbReference>
<dbReference type="PRINTS" id="PR00073">
    <property type="entry name" value="COPRGNOXDASE"/>
</dbReference>
<keyword evidence="6" id="KW-0627">Porphyrin biosynthesis</keyword>
<reference evidence="7 8" key="1">
    <citation type="submission" date="2019-09" db="EMBL/GenBank/DDBJ databases">
        <authorList>
            <person name="Brejova B."/>
        </authorList>
    </citation>
    <scope>NUCLEOTIDE SEQUENCE [LARGE SCALE GENOMIC DNA]</scope>
</reference>
<dbReference type="PIRSF" id="PIRSF000166">
    <property type="entry name" value="Coproporphyri_ox"/>
    <property type="match status" value="1"/>
</dbReference>
<dbReference type="GO" id="GO:0004109">
    <property type="term" value="F:coproporphyrinogen oxidase activity"/>
    <property type="evidence" value="ECO:0007669"/>
    <property type="project" value="UniProtKB-EC"/>
</dbReference>
<evidence type="ECO:0000256" key="1">
    <source>
        <dbReference type="ARBA" id="ARBA00005168"/>
    </source>
</evidence>
<gene>
    <name evidence="7" type="ORF">SAPINGB_P000566</name>
</gene>
<dbReference type="InterPro" id="IPR001260">
    <property type="entry name" value="Coprogen_oxidase_aer"/>
</dbReference>
<comment type="similarity">
    <text evidence="2">Belongs to the aerobic coproporphyrinogen-III oxidase family.</text>
</comment>
<dbReference type="GO" id="GO:0005737">
    <property type="term" value="C:cytoplasm"/>
    <property type="evidence" value="ECO:0007669"/>
    <property type="project" value="TreeGrafter"/>
</dbReference>
<dbReference type="SUPFAM" id="SSF102886">
    <property type="entry name" value="Coproporphyrinogen III oxidase"/>
    <property type="match status" value="1"/>
</dbReference>
<evidence type="ECO:0000256" key="4">
    <source>
        <dbReference type="ARBA" id="ARBA00012869"/>
    </source>
</evidence>
<evidence type="ECO:0000313" key="7">
    <source>
        <dbReference type="EMBL" id="VVT44884.1"/>
    </source>
</evidence>
<dbReference type="AlphaFoldDB" id="A0A5E8B067"/>
<evidence type="ECO:0000256" key="2">
    <source>
        <dbReference type="ARBA" id="ARBA00010644"/>
    </source>
</evidence>
<dbReference type="RefSeq" id="XP_031851180.1">
    <property type="nucleotide sequence ID" value="XM_031995289.1"/>
</dbReference>
<comment type="subunit">
    <text evidence="3">Homodimer.</text>
</comment>
<dbReference type="EMBL" id="CABVLU010000001">
    <property type="protein sequence ID" value="VVT44884.1"/>
    <property type="molecule type" value="Genomic_DNA"/>
</dbReference>
<name>A0A5E8B067_9ASCO</name>
<dbReference type="GeneID" id="43579389"/>
<proteinExistence type="inferred from homology"/>
<dbReference type="Gene3D" id="3.40.1500.10">
    <property type="entry name" value="Coproporphyrinogen III oxidase, aerobic"/>
    <property type="match status" value="1"/>
</dbReference>
<comment type="pathway">
    <text evidence="1">Porphyrin-containing compound metabolism; protoporphyrin-IX biosynthesis; protoporphyrinogen-IX from coproporphyrinogen-III (O2 route): step 1/1.</text>
</comment>
<evidence type="ECO:0000313" key="8">
    <source>
        <dbReference type="Proteomes" id="UP000398389"/>
    </source>
</evidence>
<dbReference type="OrthoDB" id="15318at2759"/>
<keyword evidence="5" id="KW-0560">Oxidoreductase</keyword>
<evidence type="ECO:0000256" key="5">
    <source>
        <dbReference type="ARBA" id="ARBA00023002"/>
    </source>
</evidence>
<dbReference type="InterPro" id="IPR036406">
    <property type="entry name" value="Coprogen_oxidase_aer_sf"/>
</dbReference>
<dbReference type="UniPathway" id="UPA00251">
    <property type="reaction ID" value="UER00322"/>
</dbReference>
<dbReference type="NCBIfam" id="NF003727">
    <property type="entry name" value="PRK05330.1"/>
    <property type="match status" value="1"/>
</dbReference>
<evidence type="ECO:0000256" key="3">
    <source>
        <dbReference type="ARBA" id="ARBA00011738"/>
    </source>
</evidence>
<dbReference type="InterPro" id="IPR018375">
    <property type="entry name" value="Coprogen_oxidase_CS"/>
</dbReference>
<dbReference type="Proteomes" id="UP000398389">
    <property type="component" value="Unassembled WGS sequence"/>
</dbReference>
<dbReference type="Pfam" id="PF01218">
    <property type="entry name" value="Coprogen_oxidas"/>
    <property type="match status" value="1"/>
</dbReference>
<accession>A0A5E8B067</accession>
<dbReference type="EC" id="1.3.3.3" evidence="4"/>
<dbReference type="PANTHER" id="PTHR10755:SF0">
    <property type="entry name" value="OXYGEN-DEPENDENT COPROPORPHYRINOGEN-III OXIDASE, MITOCHONDRIAL"/>
    <property type="match status" value="1"/>
</dbReference>
<dbReference type="PANTHER" id="PTHR10755">
    <property type="entry name" value="COPROPORPHYRINOGEN III OXIDASE, MITOCHONDRIAL"/>
    <property type="match status" value="1"/>
</dbReference>